<dbReference type="InterPro" id="IPR018784">
    <property type="entry name" value="LLPH-like"/>
</dbReference>
<evidence type="ECO:0000313" key="3">
    <source>
        <dbReference type="EMBL" id="KAF3421587.1"/>
    </source>
</evidence>
<sequence>MAKSLRSKWRRKCRAIKRVRYGAKELERLKKTLGIDENGSQDVEMSEMSKIATVVDAKTIKENEHAKEDEQAKENEQAKEDDQAKENNQANDNTETNGETMDVDIDGRLYNKRTMRDQYGNYPVWMNKRKIAKHKKGRAKSQKGNFKPHKRLTRRQKKGMKQK</sequence>
<dbReference type="Pfam" id="PF10169">
    <property type="entry name" value="LLPH"/>
    <property type="match status" value="1"/>
</dbReference>
<proteinExistence type="inferred from homology"/>
<comment type="caution">
    <text evidence="3">The sequence shown here is derived from an EMBL/GenBank/DDBJ whole genome shotgun (WGS) entry which is preliminary data.</text>
</comment>
<feature type="region of interest" description="Disordered" evidence="2">
    <location>
        <begin position="56"/>
        <end position="163"/>
    </location>
</feature>
<organism evidence="3 4">
    <name type="scientific">Frieseomelitta varia</name>
    <dbReference type="NCBI Taxonomy" id="561572"/>
    <lineage>
        <taxon>Eukaryota</taxon>
        <taxon>Metazoa</taxon>
        <taxon>Ecdysozoa</taxon>
        <taxon>Arthropoda</taxon>
        <taxon>Hexapoda</taxon>
        <taxon>Insecta</taxon>
        <taxon>Pterygota</taxon>
        <taxon>Neoptera</taxon>
        <taxon>Endopterygota</taxon>
        <taxon>Hymenoptera</taxon>
        <taxon>Apocrita</taxon>
        <taxon>Aculeata</taxon>
        <taxon>Apoidea</taxon>
        <taxon>Anthophila</taxon>
        <taxon>Apidae</taxon>
        <taxon>Frieseomelitta</taxon>
    </lineage>
</organism>
<feature type="compositionally biased region" description="Basic and acidic residues" evidence="2">
    <location>
        <begin position="58"/>
        <end position="85"/>
    </location>
</feature>
<keyword evidence="4" id="KW-1185">Reference proteome</keyword>
<dbReference type="OrthoDB" id="6257894at2759"/>
<evidence type="ECO:0008006" key="5">
    <source>
        <dbReference type="Google" id="ProtNLM"/>
    </source>
</evidence>
<gene>
    <name evidence="3" type="ORF">E2986_06291</name>
</gene>
<feature type="compositionally biased region" description="Basic residues" evidence="2">
    <location>
        <begin position="127"/>
        <end position="163"/>
    </location>
</feature>
<evidence type="ECO:0000256" key="2">
    <source>
        <dbReference type="SAM" id="MobiDB-lite"/>
    </source>
</evidence>
<accession>A0A833W2A1</accession>
<dbReference type="GO" id="GO:0003723">
    <property type="term" value="F:RNA binding"/>
    <property type="evidence" value="ECO:0007669"/>
    <property type="project" value="TreeGrafter"/>
</dbReference>
<dbReference type="AlphaFoldDB" id="A0A833W2A1"/>
<dbReference type="GO" id="GO:0097484">
    <property type="term" value="P:dendrite extension"/>
    <property type="evidence" value="ECO:0007669"/>
    <property type="project" value="TreeGrafter"/>
</dbReference>
<name>A0A833W2A1_9HYME</name>
<dbReference type="PANTHER" id="PTHR34253">
    <property type="entry name" value="PROTEIN LLP HOMOLOG"/>
    <property type="match status" value="1"/>
</dbReference>
<dbReference type="Proteomes" id="UP000655588">
    <property type="component" value="Unassembled WGS sequence"/>
</dbReference>
<evidence type="ECO:0000313" key="4">
    <source>
        <dbReference type="Proteomes" id="UP000655588"/>
    </source>
</evidence>
<dbReference type="GO" id="GO:0005730">
    <property type="term" value="C:nucleolus"/>
    <property type="evidence" value="ECO:0007669"/>
    <property type="project" value="TreeGrafter"/>
</dbReference>
<comment type="similarity">
    <text evidence="1">Belongs to the learning-associated protein family.</text>
</comment>
<reference evidence="3" key="1">
    <citation type="submission" date="2019-11" db="EMBL/GenBank/DDBJ databases">
        <title>The nuclear and mitochondrial genomes of Frieseomelitta varia - a highly eusocial stingless bee (Meliponini) with a permanently sterile worker caste.</title>
        <authorList>
            <person name="Freitas F.C.P."/>
            <person name="Lourenco A.P."/>
            <person name="Nunes F.M.F."/>
            <person name="Paschoal A.R."/>
            <person name="Abreu F.C.P."/>
            <person name="Barbin F.O."/>
            <person name="Bataglia L."/>
            <person name="Cardoso-Junior C.A.M."/>
            <person name="Cervoni M.S."/>
            <person name="Silva S.R."/>
            <person name="Dalarmi F."/>
            <person name="Del Lama M.A."/>
            <person name="Depintor T.S."/>
            <person name="Ferreira K.M."/>
            <person name="Goria P.S."/>
            <person name="Jaskot M.C."/>
            <person name="Lago D.C."/>
            <person name="Luna-Lucena D."/>
            <person name="Moda L.M."/>
            <person name="Nascimento L."/>
            <person name="Pedrino M."/>
            <person name="Rabico F.O."/>
            <person name="Sanches F.C."/>
            <person name="Santos D.E."/>
            <person name="Santos C.G."/>
            <person name="Vieira J."/>
            <person name="Lopes T.F."/>
            <person name="Barchuk A.R."/>
            <person name="Hartfelder K."/>
            <person name="Simoes Z.L.P."/>
            <person name="Bitondi M.M.G."/>
            <person name="Pinheiro D.G."/>
        </authorList>
    </citation>
    <scope>NUCLEOTIDE SEQUENCE</scope>
    <source>
        <strain evidence="3">USP_RPSP 00005682</strain>
        <tissue evidence="3">Whole individual</tissue>
    </source>
</reference>
<dbReference type="PANTHER" id="PTHR34253:SF1">
    <property type="entry name" value="PROTEIN LLP HOMOLOG"/>
    <property type="match status" value="1"/>
</dbReference>
<dbReference type="EMBL" id="WNWW01000845">
    <property type="protein sequence ID" value="KAF3421587.1"/>
    <property type="molecule type" value="Genomic_DNA"/>
</dbReference>
<protein>
    <recommendedName>
        <fullName evidence="5">Protein LLP homolog</fullName>
    </recommendedName>
</protein>
<evidence type="ECO:0000256" key="1">
    <source>
        <dbReference type="ARBA" id="ARBA00034118"/>
    </source>
</evidence>
<feature type="compositionally biased region" description="Polar residues" evidence="2">
    <location>
        <begin position="86"/>
        <end position="99"/>
    </location>
</feature>
<dbReference type="GO" id="GO:0001099">
    <property type="term" value="F:basal RNA polymerase II transcription machinery binding"/>
    <property type="evidence" value="ECO:0007669"/>
    <property type="project" value="TreeGrafter"/>
</dbReference>